<dbReference type="AlphaFoldDB" id="A0A0M0LLP9"/>
<name>A0A0M0LLP9_9BACL</name>
<protein>
    <submittedName>
        <fullName evidence="2">Uncharacterized protein</fullName>
    </submittedName>
</protein>
<comment type="caution">
    <text evidence="2">The sequence shown here is derived from an EMBL/GenBank/DDBJ whole genome shotgun (WGS) entry which is preliminary data.</text>
</comment>
<dbReference type="RefSeq" id="WP_053416118.1">
    <property type="nucleotide sequence ID" value="NZ_LILB01000001.1"/>
</dbReference>
<evidence type="ECO:0000256" key="1">
    <source>
        <dbReference type="SAM" id="Phobius"/>
    </source>
</evidence>
<evidence type="ECO:0000313" key="2">
    <source>
        <dbReference type="EMBL" id="KOO51949.1"/>
    </source>
</evidence>
<keyword evidence="1" id="KW-0472">Membrane</keyword>
<dbReference type="Proteomes" id="UP000036867">
    <property type="component" value="Unassembled WGS sequence"/>
</dbReference>
<keyword evidence="3" id="KW-1185">Reference proteome</keyword>
<evidence type="ECO:0000313" key="3">
    <source>
        <dbReference type="Proteomes" id="UP000036867"/>
    </source>
</evidence>
<sequence length="190" mass="21888">MHYKRYETRHIFMVLAICTLLFSPLFVLLVPLGVAETIYYQYGVRLVYAPSINYWVYGAGLFLIFLGFSILFLLKVNKTSIVIAFVCLIGSGVLFYGASKSFVTITDDSITYRGVFAKEESKYEWNEVSKVTYYRMSEMDPETSYYEFQFKDGEVLTLKENAKVGEVKGLIEYSVMNADGEFKVIEKEEE</sequence>
<dbReference type="STRING" id="263475.AMD00_05855"/>
<dbReference type="EMBL" id="LILB01000001">
    <property type="protein sequence ID" value="KOO51949.1"/>
    <property type="molecule type" value="Genomic_DNA"/>
</dbReference>
<feature type="transmembrane region" description="Helical" evidence="1">
    <location>
        <begin position="81"/>
        <end position="99"/>
    </location>
</feature>
<dbReference type="OrthoDB" id="2890462at2"/>
<proteinExistence type="predicted"/>
<keyword evidence="1" id="KW-1133">Transmembrane helix</keyword>
<organism evidence="2 3">
    <name type="scientific">Viridibacillus arvi</name>
    <dbReference type="NCBI Taxonomy" id="263475"/>
    <lineage>
        <taxon>Bacteria</taxon>
        <taxon>Bacillati</taxon>
        <taxon>Bacillota</taxon>
        <taxon>Bacilli</taxon>
        <taxon>Bacillales</taxon>
        <taxon>Caryophanaceae</taxon>
        <taxon>Viridibacillus</taxon>
    </lineage>
</organism>
<dbReference type="GeneID" id="301135626"/>
<reference evidence="3" key="1">
    <citation type="submission" date="2015-08" db="EMBL/GenBank/DDBJ databases">
        <title>Fjat-10028 dsm 16317.</title>
        <authorList>
            <person name="Liu B."/>
            <person name="Wang J."/>
            <person name="Zhu Y."/>
            <person name="Liu G."/>
            <person name="Chen Q."/>
            <person name="Chen Z."/>
            <person name="Lan J."/>
            <person name="Che J."/>
            <person name="Ge C."/>
            <person name="Shi H."/>
            <person name="Pan Z."/>
            <person name="Liu X."/>
        </authorList>
    </citation>
    <scope>NUCLEOTIDE SEQUENCE [LARGE SCALE GENOMIC DNA]</scope>
    <source>
        <strain evidence="3">DSM 16317</strain>
    </source>
</reference>
<keyword evidence="1" id="KW-0812">Transmembrane</keyword>
<feature type="transmembrane region" description="Helical" evidence="1">
    <location>
        <begin position="12"/>
        <end position="34"/>
    </location>
</feature>
<feature type="transmembrane region" description="Helical" evidence="1">
    <location>
        <begin position="54"/>
        <end position="74"/>
    </location>
</feature>
<gene>
    <name evidence="2" type="ORF">AMD00_05855</name>
</gene>
<accession>A0A0M0LLP9</accession>